<evidence type="ECO:0000256" key="4">
    <source>
        <dbReference type="ARBA" id="ARBA00022989"/>
    </source>
</evidence>
<feature type="transmembrane region" description="Helical" evidence="6">
    <location>
        <begin position="190"/>
        <end position="209"/>
    </location>
</feature>
<dbReference type="Proteomes" id="UP000824162">
    <property type="component" value="Unassembled WGS sequence"/>
</dbReference>
<feature type="transmembrane region" description="Helical" evidence="6">
    <location>
        <begin position="410"/>
        <end position="430"/>
    </location>
</feature>
<keyword evidence="4 6" id="KW-1133">Transmembrane helix</keyword>
<dbReference type="InterPro" id="IPR024923">
    <property type="entry name" value="PG_synth_SpoVB"/>
</dbReference>
<evidence type="ECO:0000256" key="1">
    <source>
        <dbReference type="ARBA" id="ARBA00004651"/>
    </source>
</evidence>
<dbReference type="InterPro" id="IPR050833">
    <property type="entry name" value="Poly_Biosynth_Transport"/>
</dbReference>
<feature type="transmembrane region" description="Helical" evidence="6">
    <location>
        <begin position="9"/>
        <end position="32"/>
    </location>
</feature>
<evidence type="ECO:0000256" key="5">
    <source>
        <dbReference type="ARBA" id="ARBA00023136"/>
    </source>
</evidence>
<organism evidence="7 8">
    <name type="scientific">Candidatus Monoglobus merdigallinarum</name>
    <dbReference type="NCBI Taxonomy" id="2838698"/>
    <lineage>
        <taxon>Bacteria</taxon>
        <taxon>Bacillati</taxon>
        <taxon>Bacillota</taxon>
        <taxon>Clostridia</taxon>
        <taxon>Monoglobales</taxon>
        <taxon>Monoglobaceae</taxon>
        <taxon>Monoglobus</taxon>
    </lineage>
</organism>
<feature type="transmembrane region" description="Helical" evidence="6">
    <location>
        <begin position="382"/>
        <end position="403"/>
    </location>
</feature>
<dbReference type="InterPro" id="IPR002797">
    <property type="entry name" value="Polysacc_synth"/>
</dbReference>
<feature type="transmembrane region" description="Helical" evidence="6">
    <location>
        <begin position="52"/>
        <end position="74"/>
    </location>
</feature>
<proteinExistence type="predicted"/>
<gene>
    <name evidence="7" type="ORF">H9900_03860</name>
</gene>
<feature type="non-terminal residue" evidence="7">
    <location>
        <position position="525"/>
    </location>
</feature>
<dbReference type="PANTHER" id="PTHR30250:SF21">
    <property type="entry name" value="LIPID II FLIPPASE MURJ"/>
    <property type="match status" value="1"/>
</dbReference>
<comment type="caution">
    <text evidence="7">The sequence shown here is derived from an EMBL/GenBank/DDBJ whole genome shotgun (WGS) entry which is preliminary data.</text>
</comment>
<dbReference type="CDD" id="cd13124">
    <property type="entry name" value="MATE_SpoVB_like"/>
    <property type="match status" value="1"/>
</dbReference>
<dbReference type="GO" id="GO:0005886">
    <property type="term" value="C:plasma membrane"/>
    <property type="evidence" value="ECO:0007669"/>
    <property type="project" value="UniProtKB-SubCell"/>
</dbReference>
<dbReference type="Pfam" id="PF01943">
    <property type="entry name" value="Polysacc_synt"/>
    <property type="match status" value="1"/>
</dbReference>
<keyword evidence="2" id="KW-1003">Cell membrane</keyword>
<evidence type="ECO:0000313" key="7">
    <source>
        <dbReference type="EMBL" id="HIV85928.1"/>
    </source>
</evidence>
<keyword evidence="5 6" id="KW-0472">Membrane</keyword>
<dbReference type="EMBL" id="DXIJ01000077">
    <property type="protein sequence ID" value="HIV85928.1"/>
    <property type="molecule type" value="Genomic_DNA"/>
</dbReference>
<feature type="transmembrane region" description="Helical" evidence="6">
    <location>
        <begin position="436"/>
        <end position="461"/>
    </location>
</feature>
<feature type="transmembrane region" description="Helical" evidence="6">
    <location>
        <begin position="166"/>
        <end position="184"/>
    </location>
</feature>
<evidence type="ECO:0000313" key="8">
    <source>
        <dbReference type="Proteomes" id="UP000824162"/>
    </source>
</evidence>
<feature type="transmembrane region" description="Helical" evidence="6">
    <location>
        <begin position="342"/>
        <end position="362"/>
    </location>
</feature>
<evidence type="ECO:0000256" key="6">
    <source>
        <dbReference type="SAM" id="Phobius"/>
    </source>
</evidence>
<accession>A0A9D1PR71</accession>
<feature type="transmembrane region" description="Helical" evidence="6">
    <location>
        <begin position="503"/>
        <end position="523"/>
    </location>
</feature>
<evidence type="ECO:0000256" key="2">
    <source>
        <dbReference type="ARBA" id="ARBA00022475"/>
    </source>
</evidence>
<dbReference type="PIRSF" id="PIRSF038958">
    <property type="entry name" value="PG_synth_SpoVB"/>
    <property type="match status" value="1"/>
</dbReference>
<reference evidence="7" key="2">
    <citation type="submission" date="2021-04" db="EMBL/GenBank/DDBJ databases">
        <authorList>
            <person name="Gilroy R."/>
        </authorList>
    </citation>
    <scope>NUCLEOTIDE SEQUENCE</scope>
    <source>
        <strain evidence="7">5790</strain>
    </source>
</reference>
<feature type="transmembrane region" description="Helical" evidence="6">
    <location>
        <begin position="94"/>
        <end position="115"/>
    </location>
</feature>
<dbReference type="AlphaFoldDB" id="A0A9D1PR71"/>
<name>A0A9D1PR71_9FIRM</name>
<protein>
    <submittedName>
        <fullName evidence="7">Polysaccharide biosynthesis protein</fullName>
    </submittedName>
</protein>
<feature type="transmembrane region" description="Helical" evidence="6">
    <location>
        <begin position="311"/>
        <end position="330"/>
    </location>
</feature>
<sequence>MKQSRTRSFAANIIIIFTAQIAVKLLGMLYRMVITNIDGFGDAGNGFYSAGFQIYTLLLAVSSIGIPNAVSKLISEKAAAADYAGTQKIFKTSLLIFAAIGALLSIGLFAFSVPIAKYIINMDGAEYTMAALAPSIFFVCVLNVFRGYFSGVNRMNVMSASQVIEQIFKSVLTVLFVLAAQGLPPEIMSGWANLATTAATVLSTLYLLFMYKADGRREAGAGKAEVRRGFFSAAKEILMIAVPISLCSVISAVNRIIDTATITRGIERAFGAYIPAHGAAGAVYAPTAAQLSDEAVRLAGMLSKSDTLLNLPLALNIAFATVLVPYISKCRVVGDSLRIKEYINFSLLTSVVLVLPCAAGYIALARPIFELIYPNAPLGYELLQLSAISLVFTALSQTVTGALQGLGKVHLSACALAVGCVIKTVLNYILIAVPQINIYGAVIGTISCQLAVFVIELAGLYKFAGGLSFKGMLVKPLVCCTIMFLAACFIYERVYSLLCSNAAALIISIAISAVLYLILILRFRI</sequence>
<feature type="transmembrane region" description="Helical" evidence="6">
    <location>
        <begin position="127"/>
        <end position="145"/>
    </location>
</feature>
<dbReference type="PANTHER" id="PTHR30250">
    <property type="entry name" value="PST FAMILY PREDICTED COLANIC ACID TRANSPORTER"/>
    <property type="match status" value="1"/>
</dbReference>
<evidence type="ECO:0000256" key="3">
    <source>
        <dbReference type="ARBA" id="ARBA00022692"/>
    </source>
</evidence>
<reference evidence="7" key="1">
    <citation type="journal article" date="2021" name="PeerJ">
        <title>Extensive microbial diversity within the chicken gut microbiome revealed by metagenomics and culture.</title>
        <authorList>
            <person name="Gilroy R."/>
            <person name="Ravi A."/>
            <person name="Getino M."/>
            <person name="Pursley I."/>
            <person name="Horton D.L."/>
            <person name="Alikhan N.F."/>
            <person name="Baker D."/>
            <person name="Gharbi K."/>
            <person name="Hall N."/>
            <person name="Watson M."/>
            <person name="Adriaenssens E.M."/>
            <person name="Foster-Nyarko E."/>
            <person name="Jarju S."/>
            <person name="Secka A."/>
            <person name="Antonio M."/>
            <person name="Oren A."/>
            <person name="Chaudhuri R.R."/>
            <person name="La Ragione R."/>
            <person name="Hildebrand F."/>
            <person name="Pallen M.J."/>
        </authorList>
    </citation>
    <scope>NUCLEOTIDE SEQUENCE</scope>
    <source>
        <strain evidence="7">5790</strain>
    </source>
</reference>
<feature type="transmembrane region" description="Helical" evidence="6">
    <location>
        <begin position="473"/>
        <end position="491"/>
    </location>
</feature>
<keyword evidence="3 6" id="KW-0812">Transmembrane</keyword>
<comment type="subcellular location">
    <subcellularLocation>
        <location evidence="1">Cell membrane</location>
        <topology evidence="1">Multi-pass membrane protein</topology>
    </subcellularLocation>
</comment>